<dbReference type="AlphaFoldDB" id="A0A1M7ZM37"/>
<dbReference type="Pfam" id="PF00565">
    <property type="entry name" value="SNase"/>
    <property type="match status" value="1"/>
</dbReference>
<evidence type="ECO:0000313" key="4">
    <source>
        <dbReference type="Proteomes" id="UP000186406"/>
    </source>
</evidence>
<evidence type="ECO:0000313" key="3">
    <source>
        <dbReference type="EMBL" id="SHO65968.1"/>
    </source>
</evidence>
<accession>A0A1M7ZM37</accession>
<feature type="signal peptide" evidence="1">
    <location>
        <begin position="1"/>
        <end position="28"/>
    </location>
</feature>
<dbReference type="SMART" id="SM00318">
    <property type="entry name" value="SNc"/>
    <property type="match status" value="1"/>
</dbReference>
<protein>
    <submittedName>
        <fullName evidence="3">Endonuclease YncB, thermonuclease family</fullName>
    </submittedName>
</protein>
<dbReference type="Gene3D" id="2.40.50.90">
    <property type="match status" value="1"/>
</dbReference>
<sequence length="166" mass="16940">MSRVSRLRMAKAAALLWGAVFVPSCLQAAERIAGPVEARVERVIDGDTLAVRAHIWLGQDVSVLVRIRGIDAPELHGRCAAERQQALAARGALAAAVEAGTVTLSAIEADKYGGRILADVASPEAGPLDHHLLGTGLARAYAGAARGGWCAGSDVGAADTAGSNPG</sequence>
<dbReference type="GO" id="GO:0004519">
    <property type="term" value="F:endonuclease activity"/>
    <property type="evidence" value="ECO:0007669"/>
    <property type="project" value="UniProtKB-KW"/>
</dbReference>
<dbReference type="InterPro" id="IPR035437">
    <property type="entry name" value="SNase_OB-fold_sf"/>
</dbReference>
<feature type="domain" description="TNase-like" evidence="2">
    <location>
        <begin position="34"/>
        <end position="151"/>
    </location>
</feature>
<name>A0A1M7ZM37_9HYPH</name>
<keyword evidence="1" id="KW-0732">Signal</keyword>
<keyword evidence="3" id="KW-0255">Endonuclease</keyword>
<dbReference type="SUPFAM" id="SSF50199">
    <property type="entry name" value="Staphylococcal nuclease"/>
    <property type="match status" value="1"/>
</dbReference>
<dbReference type="EMBL" id="FRXO01000005">
    <property type="protein sequence ID" value="SHO65968.1"/>
    <property type="molecule type" value="Genomic_DNA"/>
</dbReference>
<dbReference type="STRING" id="1123029.SAMN02745172_02617"/>
<evidence type="ECO:0000256" key="1">
    <source>
        <dbReference type="SAM" id="SignalP"/>
    </source>
</evidence>
<organism evidence="3 4">
    <name type="scientific">Pseudoxanthobacter soli DSM 19599</name>
    <dbReference type="NCBI Taxonomy" id="1123029"/>
    <lineage>
        <taxon>Bacteria</taxon>
        <taxon>Pseudomonadati</taxon>
        <taxon>Pseudomonadota</taxon>
        <taxon>Alphaproteobacteria</taxon>
        <taxon>Hyphomicrobiales</taxon>
        <taxon>Segnochrobactraceae</taxon>
        <taxon>Pseudoxanthobacter</taxon>
    </lineage>
</organism>
<evidence type="ECO:0000259" key="2">
    <source>
        <dbReference type="SMART" id="SM00318"/>
    </source>
</evidence>
<dbReference type="Proteomes" id="UP000186406">
    <property type="component" value="Unassembled WGS sequence"/>
</dbReference>
<dbReference type="InterPro" id="IPR016071">
    <property type="entry name" value="Staphylococal_nuclease_OB-fold"/>
</dbReference>
<keyword evidence="3" id="KW-0540">Nuclease</keyword>
<dbReference type="RefSeq" id="WP_073629395.1">
    <property type="nucleotide sequence ID" value="NZ_FRXO01000005.1"/>
</dbReference>
<feature type="chain" id="PRO_5012184429" evidence="1">
    <location>
        <begin position="29"/>
        <end position="166"/>
    </location>
</feature>
<keyword evidence="3" id="KW-0378">Hydrolase</keyword>
<keyword evidence="4" id="KW-1185">Reference proteome</keyword>
<reference evidence="3 4" key="1">
    <citation type="submission" date="2016-12" db="EMBL/GenBank/DDBJ databases">
        <authorList>
            <person name="Song W.-J."/>
            <person name="Kurnit D.M."/>
        </authorList>
    </citation>
    <scope>NUCLEOTIDE SEQUENCE [LARGE SCALE GENOMIC DNA]</scope>
    <source>
        <strain evidence="3 4">DSM 19599</strain>
    </source>
</reference>
<proteinExistence type="predicted"/>
<gene>
    <name evidence="3" type="ORF">SAMN02745172_02617</name>
</gene>